<dbReference type="EMBL" id="BK014759">
    <property type="protein sequence ID" value="DAD74421.1"/>
    <property type="molecule type" value="Genomic_DNA"/>
</dbReference>
<proteinExistence type="predicted"/>
<name>A0A8S5LWJ6_9CAUD</name>
<evidence type="ECO:0000313" key="1">
    <source>
        <dbReference type="EMBL" id="DAD74421.1"/>
    </source>
</evidence>
<sequence length="123" mass="14159">MSNVIEQLTPNPVNHEHGENGCCKSQRAWEMEMMHQVWAVGLHDAANCFQDALEAKWKLESQRKVKPKTNSDRIRAMTDEVLANSEFAPIICDMVPAEWCYMGRSCYECRLAWLRSPAEESEI</sequence>
<protein>
    <submittedName>
        <fullName evidence="1">Uncharacterized protein</fullName>
    </submittedName>
</protein>
<reference evidence="1" key="1">
    <citation type="journal article" date="2021" name="Proc. Natl. Acad. Sci. U.S.A.">
        <title>A Catalog of Tens of Thousands of Viruses from Human Metagenomes Reveals Hidden Associations with Chronic Diseases.</title>
        <authorList>
            <person name="Tisza M.J."/>
            <person name="Buck C.B."/>
        </authorList>
    </citation>
    <scope>NUCLEOTIDE SEQUENCE</scope>
    <source>
        <strain evidence="1">Ct3pR10</strain>
    </source>
</reference>
<accession>A0A8S5LWJ6</accession>
<organism evidence="1">
    <name type="scientific">Siphoviridae sp. ct3pR10</name>
    <dbReference type="NCBI Taxonomy" id="2826284"/>
    <lineage>
        <taxon>Viruses</taxon>
        <taxon>Duplodnaviria</taxon>
        <taxon>Heunggongvirae</taxon>
        <taxon>Uroviricota</taxon>
        <taxon>Caudoviricetes</taxon>
    </lineage>
</organism>